<keyword evidence="3 6" id="KW-1133">Transmembrane helix</keyword>
<dbReference type="GO" id="GO:0012505">
    <property type="term" value="C:endomembrane system"/>
    <property type="evidence" value="ECO:0007669"/>
    <property type="project" value="UniProtKB-SubCell"/>
</dbReference>
<proteinExistence type="predicted"/>
<sequence length="201" mass="22922">MSSATEKTPLNQHKDSTFYFLDRRRNSSVQDVVQAAVENDANRERSQLPPKKQSDEGGGLLGTFKRKSGSVKSNGNSKQTREREHLKLRKVPIKVEPKVYFANERTFLSWLHTSIILAATSISIVSFSQSNPWSQIYGILLLPCAIAFILYALRQYTRRAKMIKRREPGPYEDLWGPTVLALMLMMSITVSFFVKLYSLSM</sequence>
<evidence type="ECO:0000256" key="5">
    <source>
        <dbReference type="SAM" id="MobiDB-lite"/>
    </source>
</evidence>
<feature type="domain" description="DUF202" evidence="7">
    <location>
        <begin position="98"/>
        <end position="162"/>
    </location>
</feature>
<gene>
    <name evidence="8" type="ORF">LDAN0321_LOCUS9839</name>
</gene>
<comment type="subcellular location">
    <subcellularLocation>
        <location evidence="1">Endomembrane system</location>
        <topology evidence="1">Multi-pass membrane protein</topology>
    </subcellularLocation>
</comment>
<evidence type="ECO:0000256" key="1">
    <source>
        <dbReference type="ARBA" id="ARBA00004127"/>
    </source>
</evidence>
<evidence type="ECO:0000256" key="6">
    <source>
        <dbReference type="SAM" id="Phobius"/>
    </source>
</evidence>
<dbReference type="PANTHER" id="PTHR46140:SF1">
    <property type="entry name" value="VACUOLAR TRANSPORTER CHAPERONE COMPLEX SUBUNIT 4-RELATED"/>
    <property type="match status" value="1"/>
</dbReference>
<reference evidence="8" key="1">
    <citation type="submission" date="2021-01" db="EMBL/GenBank/DDBJ databases">
        <authorList>
            <person name="Corre E."/>
            <person name="Pelletier E."/>
            <person name="Niang G."/>
            <person name="Scheremetjew M."/>
            <person name="Finn R."/>
            <person name="Kale V."/>
            <person name="Holt S."/>
            <person name="Cochrane G."/>
            <person name="Meng A."/>
            <person name="Brown T."/>
            <person name="Cohen L."/>
        </authorList>
    </citation>
    <scope>NUCLEOTIDE SEQUENCE</scope>
    <source>
        <strain evidence="8">B650</strain>
    </source>
</reference>
<evidence type="ECO:0000313" key="8">
    <source>
        <dbReference type="EMBL" id="CAD9579370.1"/>
    </source>
</evidence>
<feature type="region of interest" description="Disordered" evidence="5">
    <location>
        <begin position="35"/>
        <end position="84"/>
    </location>
</feature>
<dbReference type="AlphaFoldDB" id="A0A7S2P5P1"/>
<evidence type="ECO:0000256" key="3">
    <source>
        <dbReference type="ARBA" id="ARBA00022989"/>
    </source>
</evidence>
<dbReference type="EMBL" id="HBGY01015166">
    <property type="protein sequence ID" value="CAD9579370.1"/>
    <property type="molecule type" value="Transcribed_RNA"/>
</dbReference>
<dbReference type="Pfam" id="PF02656">
    <property type="entry name" value="DUF202"/>
    <property type="match status" value="1"/>
</dbReference>
<dbReference type="PANTHER" id="PTHR46140">
    <property type="entry name" value="VACUOLAR TRANSPORTER CHAPERONE 1-RELATED"/>
    <property type="match status" value="1"/>
</dbReference>
<evidence type="ECO:0000259" key="7">
    <source>
        <dbReference type="Pfam" id="PF02656"/>
    </source>
</evidence>
<protein>
    <recommendedName>
        <fullName evidence="7">DUF202 domain-containing protein</fullName>
    </recommendedName>
</protein>
<evidence type="ECO:0000256" key="4">
    <source>
        <dbReference type="ARBA" id="ARBA00023136"/>
    </source>
</evidence>
<feature type="transmembrane region" description="Helical" evidence="6">
    <location>
        <begin position="107"/>
        <end position="127"/>
    </location>
</feature>
<organism evidence="8">
    <name type="scientific">Leptocylindrus danicus</name>
    <dbReference type="NCBI Taxonomy" id="163516"/>
    <lineage>
        <taxon>Eukaryota</taxon>
        <taxon>Sar</taxon>
        <taxon>Stramenopiles</taxon>
        <taxon>Ochrophyta</taxon>
        <taxon>Bacillariophyta</taxon>
        <taxon>Coscinodiscophyceae</taxon>
        <taxon>Chaetocerotophycidae</taxon>
        <taxon>Leptocylindrales</taxon>
        <taxon>Leptocylindraceae</taxon>
        <taxon>Leptocylindrus</taxon>
    </lineage>
</organism>
<name>A0A7S2P5P1_9STRA</name>
<dbReference type="InterPro" id="IPR051572">
    <property type="entry name" value="VTC_Complex_Subunit"/>
</dbReference>
<feature type="transmembrane region" description="Helical" evidence="6">
    <location>
        <begin position="133"/>
        <end position="153"/>
    </location>
</feature>
<accession>A0A7S2P5P1</accession>
<keyword evidence="4 6" id="KW-0472">Membrane</keyword>
<keyword evidence="2 6" id="KW-0812">Transmembrane</keyword>
<dbReference type="InterPro" id="IPR003807">
    <property type="entry name" value="DUF202"/>
</dbReference>
<evidence type="ECO:0000256" key="2">
    <source>
        <dbReference type="ARBA" id="ARBA00022692"/>
    </source>
</evidence>
<feature type="transmembrane region" description="Helical" evidence="6">
    <location>
        <begin position="174"/>
        <end position="194"/>
    </location>
</feature>